<evidence type="ECO:0000313" key="2">
    <source>
        <dbReference type="EMBL" id="OXU28006.1"/>
    </source>
</evidence>
<sequence length="141" mass="15944">MGSNEGSRSLEASTSRKLRYKDSLQDDQQSRGCGSAINWTMCVLCMSSLVVSGLLAYRELRLEERVSALENLCQLPGQYQQQQQQQQNPSDVIIERLKRELQQQIDDVQKKLALAPEGPTGIFRLKRDVADCNCPPGWLIF</sequence>
<comment type="caution">
    <text evidence="2">The sequence shown here is derived from an EMBL/GenBank/DDBJ whole genome shotgun (WGS) entry which is preliminary data.</text>
</comment>
<keyword evidence="3" id="KW-1185">Reference proteome</keyword>
<dbReference type="EMBL" id="NNAY01000494">
    <property type="protein sequence ID" value="OXU28006.1"/>
    <property type="molecule type" value="Genomic_DNA"/>
</dbReference>
<dbReference type="AlphaFoldDB" id="A0A232FAZ0"/>
<gene>
    <name evidence="2" type="ORF">TSAR_015850</name>
</gene>
<organism evidence="2 3">
    <name type="scientific">Trichomalopsis sarcophagae</name>
    <dbReference type="NCBI Taxonomy" id="543379"/>
    <lineage>
        <taxon>Eukaryota</taxon>
        <taxon>Metazoa</taxon>
        <taxon>Ecdysozoa</taxon>
        <taxon>Arthropoda</taxon>
        <taxon>Hexapoda</taxon>
        <taxon>Insecta</taxon>
        <taxon>Pterygota</taxon>
        <taxon>Neoptera</taxon>
        <taxon>Endopterygota</taxon>
        <taxon>Hymenoptera</taxon>
        <taxon>Apocrita</taxon>
        <taxon>Proctotrupomorpha</taxon>
        <taxon>Chalcidoidea</taxon>
        <taxon>Pteromalidae</taxon>
        <taxon>Pteromalinae</taxon>
        <taxon>Trichomalopsis</taxon>
    </lineage>
</organism>
<dbReference type="OrthoDB" id="8964326at2759"/>
<feature type="compositionally biased region" description="Polar residues" evidence="1">
    <location>
        <begin position="1"/>
        <end position="15"/>
    </location>
</feature>
<accession>A0A232FAZ0</accession>
<protein>
    <submittedName>
        <fullName evidence="2">Uncharacterized protein</fullName>
    </submittedName>
</protein>
<evidence type="ECO:0000256" key="1">
    <source>
        <dbReference type="SAM" id="MobiDB-lite"/>
    </source>
</evidence>
<dbReference type="Proteomes" id="UP000215335">
    <property type="component" value="Unassembled WGS sequence"/>
</dbReference>
<name>A0A232FAZ0_9HYME</name>
<evidence type="ECO:0000313" key="3">
    <source>
        <dbReference type="Proteomes" id="UP000215335"/>
    </source>
</evidence>
<proteinExistence type="predicted"/>
<feature type="region of interest" description="Disordered" evidence="1">
    <location>
        <begin position="1"/>
        <end position="30"/>
    </location>
</feature>
<reference evidence="2 3" key="1">
    <citation type="journal article" date="2017" name="Curr. Biol.">
        <title>The Evolution of Venom by Co-option of Single-Copy Genes.</title>
        <authorList>
            <person name="Martinson E.O."/>
            <person name="Mrinalini"/>
            <person name="Kelkar Y.D."/>
            <person name="Chang C.H."/>
            <person name="Werren J.H."/>
        </authorList>
    </citation>
    <scope>NUCLEOTIDE SEQUENCE [LARGE SCALE GENOMIC DNA]</scope>
    <source>
        <strain evidence="2 3">Alberta</strain>
        <tissue evidence="2">Whole body</tissue>
    </source>
</reference>